<comment type="similarity">
    <text evidence="1 6 7">Belongs to the universal ribosomal protein uS7 family.</text>
</comment>
<evidence type="ECO:0000256" key="7">
    <source>
        <dbReference type="RuleBase" id="RU003619"/>
    </source>
</evidence>
<evidence type="ECO:0000313" key="9">
    <source>
        <dbReference type="EMBL" id="SIP91228.1"/>
    </source>
</evidence>
<gene>
    <name evidence="6" type="primary">rpsG</name>
    <name evidence="9" type="ORF">SAMN05920897_101249</name>
</gene>
<comment type="subunit">
    <text evidence="6">Part of the 30S ribosomal subunit. Contacts proteins S9 and S11.</text>
</comment>
<dbReference type="GO" id="GO:0006412">
    <property type="term" value="P:translation"/>
    <property type="evidence" value="ECO:0007669"/>
    <property type="project" value="UniProtKB-UniRule"/>
</dbReference>
<dbReference type="HAMAP" id="MF_00480_B">
    <property type="entry name" value="Ribosomal_uS7_B"/>
    <property type="match status" value="1"/>
</dbReference>
<dbReference type="PANTHER" id="PTHR11205">
    <property type="entry name" value="RIBOSOMAL PROTEIN S7"/>
    <property type="match status" value="1"/>
</dbReference>
<evidence type="ECO:0000256" key="5">
    <source>
        <dbReference type="ARBA" id="ARBA00023274"/>
    </source>
</evidence>
<dbReference type="GO" id="GO:0015935">
    <property type="term" value="C:small ribosomal subunit"/>
    <property type="evidence" value="ECO:0007669"/>
    <property type="project" value="InterPro"/>
</dbReference>
<dbReference type="SUPFAM" id="SSF47973">
    <property type="entry name" value="Ribosomal protein S7"/>
    <property type="match status" value="1"/>
</dbReference>
<dbReference type="Gene3D" id="1.10.455.10">
    <property type="entry name" value="Ribosomal protein S7 domain"/>
    <property type="match status" value="1"/>
</dbReference>
<evidence type="ECO:0000256" key="4">
    <source>
        <dbReference type="ARBA" id="ARBA00022980"/>
    </source>
</evidence>
<organism evidence="9 10">
    <name type="scientific">Alkalispirochaeta americana</name>
    <dbReference type="NCBI Taxonomy" id="159291"/>
    <lineage>
        <taxon>Bacteria</taxon>
        <taxon>Pseudomonadati</taxon>
        <taxon>Spirochaetota</taxon>
        <taxon>Spirochaetia</taxon>
        <taxon>Spirochaetales</taxon>
        <taxon>Spirochaetaceae</taxon>
        <taxon>Alkalispirochaeta</taxon>
    </lineage>
</organism>
<evidence type="ECO:0000313" key="10">
    <source>
        <dbReference type="Proteomes" id="UP000186400"/>
    </source>
</evidence>
<dbReference type="FunFam" id="1.10.455.10:FF:000001">
    <property type="entry name" value="30S ribosomal protein S7"/>
    <property type="match status" value="1"/>
</dbReference>
<reference evidence="9 10" key="1">
    <citation type="submission" date="2017-01" db="EMBL/GenBank/DDBJ databases">
        <authorList>
            <person name="Mah S.A."/>
            <person name="Swanson W.J."/>
            <person name="Moy G.W."/>
            <person name="Vacquier V.D."/>
        </authorList>
    </citation>
    <scope>NUCLEOTIDE SEQUENCE [LARGE SCALE GENOMIC DNA]</scope>
    <source>
        <strain evidence="9 10">ASpG1</strain>
    </source>
</reference>
<keyword evidence="5 6" id="KW-0687">Ribonucleoprotein</keyword>
<dbReference type="InterPro" id="IPR036823">
    <property type="entry name" value="Ribosomal_uS7_dom_sf"/>
</dbReference>
<dbReference type="AlphaFoldDB" id="A0A1N6NGJ1"/>
<keyword evidence="2 6" id="KW-0699">rRNA-binding</keyword>
<dbReference type="Proteomes" id="UP000186400">
    <property type="component" value="Unassembled WGS sequence"/>
</dbReference>
<evidence type="ECO:0000256" key="2">
    <source>
        <dbReference type="ARBA" id="ARBA00022730"/>
    </source>
</evidence>
<evidence type="ECO:0000256" key="6">
    <source>
        <dbReference type="HAMAP-Rule" id="MF_00480"/>
    </source>
</evidence>
<evidence type="ECO:0000256" key="1">
    <source>
        <dbReference type="ARBA" id="ARBA00007151"/>
    </source>
</evidence>
<dbReference type="CDD" id="cd14869">
    <property type="entry name" value="uS7_Bacteria"/>
    <property type="match status" value="1"/>
</dbReference>
<dbReference type="STRING" id="159291.SAMN05920897_101249"/>
<dbReference type="GO" id="GO:0000049">
    <property type="term" value="F:tRNA binding"/>
    <property type="evidence" value="ECO:0007669"/>
    <property type="project" value="UniProtKB-UniRule"/>
</dbReference>
<dbReference type="InterPro" id="IPR000235">
    <property type="entry name" value="Ribosomal_uS7"/>
</dbReference>
<dbReference type="NCBIfam" id="TIGR01029">
    <property type="entry name" value="rpsG_bact"/>
    <property type="match status" value="1"/>
</dbReference>
<sequence length="157" mass="17876">MPRRHIPQRKPPLADPQYGDVTVSRFVNRMMLDGKRATSQRIMYEALGDIEKKVSDATPVEVFRKALDNVMPVIEVKSRRVGGSTYQVPVEVKEGRREALAMRWIINAARSRSGKSMGLRLGQELVDAYNGTGTAFKKKEDTHRMAEANKAFAHYRW</sequence>
<dbReference type="GO" id="GO:0003735">
    <property type="term" value="F:structural constituent of ribosome"/>
    <property type="evidence" value="ECO:0007669"/>
    <property type="project" value="InterPro"/>
</dbReference>
<dbReference type="PIRSF" id="PIRSF002122">
    <property type="entry name" value="RPS7p_RPS7a_RPS5e_RPS7o"/>
    <property type="match status" value="1"/>
</dbReference>
<dbReference type="InterPro" id="IPR005717">
    <property type="entry name" value="Ribosomal_uS7_bac/org-type"/>
</dbReference>
<comment type="function">
    <text evidence="6">One of the primary rRNA binding proteins, it binds directly to 16S rRNA where it nucleates assembly of the head domain of the 30S subunit. Is located at the subunit interface close to the decoding center, probably blocks exit of the E-site tRNA.</text>
</comment>
<dbReference type="GO" id="GO:0019843">
    <property type="term" value="F:rRNA binding"/>
    <property type="evidence" value="ECO:0007669"/>
    <property type="project" value="UniProtKB-UniRule"/>
</dbReference>
<dbReference type="PROSITE" id="PS00052">
    <property type="entry name" value="RIBOSOMAL_S7"/>
    <property type="match status" value="1"/>
</dbReference>
<evidence type="ECO:0000259" key="8">
    <source>
        <dbReference type="Pfam" id="PF00177"/>
    </source>
</evidence>
<dbReference type="OrthoDB" id="9807653at2"/>
<evidence type="ECO:0000256" key="3">
    <source>
        <dbReference type="ARBA" id="ARBA00022884"/>
    </source>
</evidence>
<keyword evidence="6" id="KW-0820">tRNA-binding</keyword>
<name>A0A1N6NGJ1_9SPIO</name>
<dbReference type="Pfam" id="PF00177">
    <property type="entry name" value="Ribosomal_S7"/>
    <property type="match status" value="1"/>
</dbReference>
<keyword evidence="4 6" id="KW-0689">Ribosomal protein</keyword>
<dbReference type="InterPro" id="IPR023798">
    <property type="entry name" value="Ribosomal_uS7_dom"/>
</dbReference>
<feature type="domain" description="Small ribosomal subunit protein uS7" evidence="8">
    <location>
        <begin position="2"/>
        <end position="150"/>
    </location>
</feature>
<keyword evidence="3 6" id="KW-0694">RNA-binding</keyword>
<proteinExistence type="inferred from homology"/>
<keyword evidence="10" id="KW-1185">Reference proteome</keyword>
<accession>A0A1N6NGJ1</accession>
<dbReference type="RefSeq" id="WP_076487465.1">
    <property type="nucleotide sequence ID" value="NZ_FTMS01000001.1"/>
</dbReference>
<protein>
    <recommendedName>
        <fullName evidence="6">Small ribosomal subunit protein uS7</fullName>
    </recommendedName>
</protein>
<dbReference type="EMBL" id="FTMS01000001">
    <property type="protein sequence ID" value="SIP91228.1"/>
    <property type="molecule type" value="Genomic_DNA"/>
</dbReference>
<dbReference type="InterPro" id="IPR020606">
    <property type="entry name" value="Ribosomal_uS7_CS"/>
</dbReference>